<name>A0ABT0YIS0_9BURK</name>
<dbReference type="Pfam" id="PF09650">
    <property type="entry name" value="PHA_gran_rgn"/>
    <property type="match status" value="1"/>
</dbReference>
<protein>
    <submittedName>
        <fullName evidence="2">Polyhydroxyalkanoic acid system family protein</fullName>
    </submittedName>
</protein>
<dbReference type="NCBIfam" id="TIGR02610">
    <property type="entry name" value="PHA_gran_rgn"/>
    <property type="match status" value="1"/>
</dbReference>
<evidence type="ECO:0000256" key="1">
    <source>
        <dbReference type="SAM" id="MobiDB-lite"/>
    </source>
</evidence>
<reference evidence="2" key="1">
    <citation type="submission" date="2022-05" db="EMBL/GenBank/DDBJ databases">
        <title>Schlegelella sp. nov., isolated from mangrove soil.</title>
        <authorList>
            <person name="Liu Y."/>
            <person name="Ge X."/>
            <person name="Liu W."/>
        </authorList>
    </citation>
    <scope>NUCLEOTIDE SEQUENCE</scope>
    <source>
        <strain evidence="2">S2-27</strain>
    </source>
</reference>
<dbReference type="Proteomes" id="UP001165541">
    <property type="component" value="Unassembled WGS sequence"/>
</dbReference>
<dbReference type="InterPro" id="IPR013433">
    <property type="entry name" value="PHA_gran_rgn"/>
</dbReference>
<sequence>MSDILIRRKHQLGLARAREIAWKWAEDAEEQFEMECTVEEGDDCDVVHFERSGVKGTLQVEADHFELTARLGLLLGAFKQKIQAEIENNLDTLLAEEATRAAKGAAPAKKAATKKATAKKAPGKTPK</sequence>
<proteinExistence type="predicted"/>
<evidence type="ECO:0000313" key="2">
    <source>
        <dbReference type="EMBL" id="MCM5678605.1"/>
    </source>
</evidence>
<dbReference type="RefSeq" id="WP_251776746.1">
    <property type="nucleotide sequence ID" value="NZ_JAMKFE010000002.1"/>
</dbReference>
<gene>
    <name evidence="2" type="ORF">M8A51_03555</name>
</gene>
<organism evidence="2 3">
    <name type="scientific">Caldimonas mangrovi</name>
    <dbReference type="NCBI Taxonomy" id="2944811"/>
    <lineage>
        <taxon>Bacteria</taxon>
        <taxon>Pseudomonadati</taxon>
        <taxon>Pseudomonadota</taxon>
        <taxon>Betaproteobacteria</taxon>
        <taxon>Burkholderiales</taxon>
        <taxon>Sphaerotilaceae</taxon>
        <taxon>Caldimonas</taxon>
    </lineage>
</organism>
<comment type="caution">
    <text evidence="2">The sequence shown here is derived from an EMBL/GenBank/DDBJ whole genome shotgun (WGS) entry which is preliminary data.</text>
</comment>
<feature type="compositionally biased region" description="Basic residues" evidence="1">
    <location>
        <begin position="111"/>
        <end position="127"/>
    </location>
</feature>
<evidence type="ECO:0000313" key="3">
    <source>
        <dbReference type="Proteomes" id="UP001165541"/>
    </source>
</evidence>
<dbReference type="EMBL" id="JAMKFE010000002">
    <property type="protein sequence ID" value="MCM5678605.1"/>
    <property type="molecule type" value="Genomic_DNA"/>
</dbReference>
<keyword evidence="3" id="KW-1185">Reference proteome</keyword>
<accession>A0ABT0YIS0</accession>
<feature type="region of interest" description="Disordered" evidence="1">
    <location>
        <begin position="102"/>
        <end position="127"/>
    </location>
</feature>